<feature type="transmembrane region" description="Helical" evidence="7">
    <location>
        <begin position="753"/>
        <end position="783"/>
    </location>
</feature>
<feature type="transmembrane region" description="Helical" evidence="7">
    <location>
        <begin position="480"/>
        <end position="503"/>
    </location>
</feature>
<comment type="similarity">
    <text evidence="6">Belongs to the ABC-4 integral membrane protein family.</text>
</comment>
<comment type="subcellular location">
    <subcellularLocation>
        <location evidence="1">Cell membrane</location>
        <topology evidence="1">Multi-pass membrane protein</topology>
    </subcellularLocation>
</comment>
<dbReference type="GO" id="GO:0005886">
    <property type="term" value="C:plasma membrane"/>
    <property type="evidence" value="ECO:0007669"/>
    <property type="project" value="UniProtKB-SubCell"/>
</dbReference>
<dbReference type="STRING" id="68214.AVL59_25025"/>
<feature type="transmembrane region" description="Helical" evidence="7">
    <location>
        <begin position="305"/>
        <end position="338"/>
    </location>
</feature>
<evidence type="ECO:0000259" key="8">
    <source>
        <dbReference type="Pfam" id="PF02687"/>
    </source>
</evidence>
<proteinExistence type="inferred from homology"/>
<keyword evidence="4 7" id="KW-1133">Transmembrane helix</keyword>
<dbReference type="KEGG" id="sgs:AVL59_25025"/>
<dbReference type="InterPro" id="IPR050250">
    <property type="entry name" value="Macrolide_Exporter_MacB"/>
</dbReference>
<keyword evidence="5 7" id="KW-0472">Membrane</keyword>
<dbReference type="PANTHER" id="PTHR30572">
    <property type="entry name" value="MEMBRANE COMPONENT OF TRANSPORTER-RELATED"/>
    <property type="match status" value="1"/>
</dbReference>
<dbReference type="Proteomes" id="UP000092659">
    <property type="component" value="Chromosome"/>
</dbReference>
<keyword evidence="2" id="KW-1003">Cell membrane</keyword>
<dbReference type="PANTHER" id="PTHR30572:SF4">
    <property type="entry name" value="ABC TRANSPORTER PERMEASE YTRF"/>
    <property type="match status" value="1"/>
</dbReference>
<evidence type="ECO:0000256" key="5">
    <source>
        <dbReference type="ARBA" id="ARBA00023136"/>
    </source>
</evidence>
<evidence type="ECO:0000256" key="1">
    <source>
        <dbReference type="ARBA" id="ARBA00004651"/>
    </source>
</evidence>
<protein>
    <recommendedName>
        <fullName evidence="8">ABC3 transporter permease C-terminal domain-containing protein</fullName>
    </recommendedName>
</protein>
<evidence type="ECO:0000256" key="2">
    <source>
        <dbReference type="ARBA" id="ARBA00022475"/>
    </source>
</evidence>
<feature type="transmembrane region" description="Helical" evidence="7">
    <location>
        <begin position="254"/>
        <end position="284"/>
    </location>
</feature>
<dbReference type="Pfam" id="PF02687">
    <property type="entry name" value="FtsX"/>
    <property type="match status" value="2"/>
</dbReference>
<feature type="transmembrane region" description="Helical" evidence="7">
    <location>
        <begin position="795"/>
        <end position="815"/>
    </location>
</feature>
<organism evidence="9 10">
    <name type="scientific">Streptomyces griseochromogenes</name>
    <dbReference type="NCBI Taxonomy" id="68214"/>
    <lineage>
        <taxon>Bacteria</taxon>
        <taxon>Bacillati</taxon>
        <taxon>Actinomycetota</taxon>
        <taxon>Actinomycetes</taxon>
        <taxon>Kitasatosporales</taxon>
        <taxon>Streptomycetaceae</taxon>
        <taxon>Streptomyces</taxon>
    </lineage>
</organism>
<evidence type="ECO:0000256" key="7">
    <source>
        <dbReference type="SAM" id="Phobius"/>
    </source>
</evidence>
<gene>
    <name evidence="9" type="ORF">AVL59_25025</name>
</gene>
<evidence type="ECO:0000313" key="10">
    <source>
        <dbReference type="Proteomes" id="UP000092659"/>
    </source>
</evidence>
<dbReference type="EMBL" id="CP016279">
    <property type="protein sequence ID" value="ANP52365.1"/>
    <property type="molecule type" value="Genomic_DNA"/>
</dbReference>
<evidence type="ECO:0000256" key="6">
    <source>
        <dbReference type="ARBA" id="ARBA00038076"/>
    </source>
</evidence>
<evidence type="ECO:0000256" key="4">
    <source>
        <dbReference type="ARBA" id="ARBA00022989"/>
    </source>
</evidence>
<evidence type="ECO:0000256" key="3">
    <source>
        <dbReference type="ARBA" id="ARBA00022692"/>
    </source>
</evidence>
<feature type="transmembrane region" description="Helical" evidence="7">
    <location>
        <begin position="350"/>
        <end position="370"/>
    </location>
</feature>
<dbReference type="InterPro" id="IPR003838">
    <property type="entry name" value="ABC3_permease_C"/>
</dbReference>
<name>A0A1B1B0L8_9ACTN</name>
<dbReference type="AlphaFoldDB" id="A0A1B1B0L8"/>
<feature type="transmembrane region" description="Helical" evidence="7">
    <location>
        <begin position="706"/>
        <end position="732"/>
    </location>
</feature>
<accession>A0A1B1B0L8</accession>
<evidence type="ECO:0000313" key="9">
    <source>
        <dbReference type="EMBL" id="ANP52365.1"/>
    </source>
</evidence>
<feature type="domain" description="ABC3 transporter permease C-terminal" evidence="8">
    <location>
        <begin position="712"/>
        <end position="825"/>
    </location>
</feature>
<feature type="domain" description="ABC3 transporter permease C-terminal" evidence="8">
    <location>
        <begin position="264"/>
        <end position="378"/>
    </location>
</feature>
<dbReference type="GO" id="GO:0022857">
    <property type="term" value="F:transmembrane transporter activity"/>
    <property type="evidence" value="ECO:0007669"/>
    <property type="project" value="TreeGrafter"/>
</dbReference>
<sequence>MFQMSGLTAVAVRQIRTRPSRLLLTGCTLLVTAFFLAGSVVFTATLKRQVTDELSPVAEGTDVVVAADGTGDGESADAGRLLDDARLKRLRALDGVSEVQPVATGSVLVKGAGRSPYPLVGTALSGTQSVVRVLRGTLPHGPGEVALTSALGDRPGLHVGSRITVVAETQGAPRPLTVTVSAVVQAPAALGAALLTTPVDARSWLHTRGWQQALVRGDGRPATQVLSEVRAALGARLTARTGAELRAGEGGNSWIGTLSALLTAFVVVALLAGAVIVSTTYRVLLVRDQRRLALLRCVGARPGQVLRSVLAQAAFSGLVAGILGALAAVGCAAAVTAAARLGSPAVPVPSLLGCVLVSVLTSVAAAAPAARAAARTPPVAALSTAAVRDVPDRIGRTRAVTGWLCLTGASLCAAAATGGGDVAVIGAVASGTAAFGGLLTLGPALVRRTAAAGRRPVRAAAGLAGTLALRNLSRAARRTAACAVVLSLGLTMVSTVLVTLASVQHGMDRRLAHRDPVDAVVAVPPTGRSVLTPAVVDAVRDLPETAAVVTVAKADGEATGARGRHQEGDIHGIDPSAVPALLGRHGGQLRPGRAALSATMATALGTRAGERISLRTPDASFSVRVSMIHPDTSEALGDVALLPQDFAHLAPNSPTRALYITAVDRSDPASLRAPLDTALPLDPSLHLSYPGEERRSTQQSIDRLRLLALGLVSLTILVALVGVAVTLTLSVTERTGENGVLRAIGMTGSGLRSVLAWEAALVGLYAAVPGLALGIAYGLLLFGALPDLGSATIPYGQLILTLLAAPALALAASVLPASRSASVSPILALRTE</sequence>
<reference evidence="9 10" key="1">
    <citation type="submission" date="2016-06" db="EMBL/GenBank/DDBJ databases">
        <title>Complete genome sequence of Streptomyces griseochromogenes ATCC 14511, the Blasticidin S producer.</title>
        <authorList>
            <person name="Wu L."/>
        </authorList>
    </citation>
    <scope>NUCLEOTIDE SEQUENCE [LARGE SCALE GENOMIC DNA]</scope>
    <source>
        <strain evidence="9 10">ATCC 14511</strain>
    </source>
</reference>
<feature type="transmembrane region" description="Helical" evidence="7">
    <location>
        <begin position="399"/>
        <end position="416"/>
    </location>
</feature>
<keyword evidence="3 7" id="KW-0812">Transmembrane</keyword>
<feature type="transmembrane region" description="Helical" evidence="7">
    <location>
        <begin position="422"/>
        <end position="446"/>
    </location>
</feature>